<keyword evidence="6" id="KW-0411">Iron-sulfur</keyword>
<dbReference type="InterPro" id="IPR017896">
    <property type="entry name" value="4Fe4S_Fe-S-bd"/>
</dbReference>
<dbReference type="Gene3D" id="3.30.70.20">
    <property type="match status" value="1"/>
</dbReference>
<keyword evidence="2" id="KW-0004">4Fe-4S</keyword>
<dbReference type="NCBIfam" id="NF007204">
    <property type="entry name" value="PRK09625.1"/>
    <property type="match status" value="1"/>
</dbReference>
<dbReference type="PROSITE" id="PS51379">
    <property type="entry name" value="4FE4S_FER_2"/>
    <property type="match status" value="2"/>
</dbReference>
<evidence type="ECO:0000256" key="1">
    <source>
        <dbReference type="ARBA" id="ARBA00001966"/>
    </source>
</evidence>
<dbReference type="SUPFAM" id="SSF54862">
    <property type="entry name" value="4Fe-4S ferredoxins"/>
    <property type="match status" value="1"/>
</dbReference>
<feature type="domain" description="4Fe-4S ferredoxin-type" evidence="7">
    <location>
        <begin position="78"/>
        <end position="107"/>
    </location>
</feature>
<evidence type="ECO:0000256" key="4">
    <source>
        <dbReference type="ARBA" id="ARBA00022737"/>
    </source>
</evidence>
<proteinExistence type="predicted"/>
<gene>
    <name evidence="8" type="primary">porD</name>
    <name evidence="8" type="ORF">BN3087_170030</name>
</gene>
<evidence type="ECO:0000313" key="8">
    <source>
        <dbReference type="EMBL" id="CUV65077.1"/>
    </source>
</evidence>
<evidence type="ECO:0000256" key="2">
    <source>
        <dbReference type="ARBA" id="ARBA00022485"/>
    </source>
</evidence>
<dbReference type="InterPro" id="IPR017900">
    <property type="entry name" value="4Fe4S_Fe_S_CS"/>
</dbReference>
<dbReference type="NCBIfam" id="TIGR02179">
    <property type="entry name" value="PorD_KorD"/>
    <property type="match status" value="1"/>
</dbReference>
<dbReference type="PROSITE" id="PS00198">
    <property type="entry name" value="4FE4S_FER_1"/>
    <property type="match status" value="1"/>
</dbReference>
<feature type="domain" description="4Fe-4S ferredoxin-type" evidence="7">
    <location>
        <begin position="108"/>
        <end position="137"/>
    </location>
</feature>
<organism evidence="8">
    <name type="scientific">Sulfurovum sp. enrichment culture clone C5</name>
    <dbReference type="NCBI Taxonomy" id="497650"/>
    <lineage>
        <taxon>Bacteria</taxon>
        <taxon>Pseudomonadati</taxon>
        <taxon>Campylobacterota</taxon>
        <taxon>Epsilonproteobacteria</taxon>
        <taxon>Campylobacterales</taxon>
        <taxon>Sulfurovaceae</taxon>
        <taxon>Sulfurovum</taxon>
        <taxon>environmental samples</taxon>
    </lineage>
</organism>
<dbReference type="Pfam" id="PF14697">
    <property type="entry name" value="Fer4_21"/>
    <property type="match status" value="1"/>
</dbReference>
<dbReference type="AlphaFoldDB" id="A0A0S4XMB6"/>
<evidence type="ECO:0000259" key="7">
    <source>
        <dbReference type="PROSITE" id="PS51379"/>
    </source>
</evidence>
<keyword evidence="8" id="KW-0560">Oxidoreductase</keyword>
<evidence type="ECO:0000256" key="5">
    <source>
        <dbReference type="ARBA" id="ARBA00023004"/>
    </source>
</evidence>
<keyword evidence="4" id="KW-0677">Repeat</keyword>
<dbReference type="PANTHER" id="PTHR43724:SF1">
    <property type="entry name" value="PYRUVATE SYNTHASE SUBUNIT PORD"/>
    <property type="match status" value="1"/>
</dbReference>
<comment type="cofactor">
    <cofactor evidence="1">
        <name>[4Fe-4S] cluster</name>
        <dbReference type="ChEBI" id="CHEBI:49883"/>
    </cofactor>
</comment>
<keyword evidence="8" id="KW-0670">Pyruvate</keyword>
<evidence type="ECO:0000256" key="3">
    <source>
        <dbReference type="ARBA" id="ARBA00022723"/>
    </source>
</evidence>
<dbReference type="GO" id="GO:0046872">
    <property type="term" value="F:metal ion binding"/>
    <property type="evidence" value="ECO:0007669"/>
    <property type="project" value="UniProtKB-KW"/>
</dbReference>
<protein>
    <submittedName>
        <fullName evidence="8">Pyruvate ferredoxin/flavodoxin oxidoreductase, delta subunit</fullName>
        <ecNumber evidence="8">1.2.7.1</ecNumber>
    </submittedName>
</protein>
<dbReference type="GO" id="GO:0051539">
    <property type="term" value="F:4 iron, 4 sulfur cluster binding"/>
    <property type="evidence" value="ECO:0007669"/>
    <property type="project" value="UniProtKB-KW"/>
</dbReference>
<dbReference type="EMBL" id="FAXN01000015">
    <property type="protein sequence ID" value="CUV65077.1"/>
    <property type="molecule type" value="Genomic_DNA"/>
</dbReference>
<dbReference type="GO" id="GO:0019164">
    <property type="term" value="F:pyruvate synthase activity"/>
    <property type="evidence" value="ECO:0007669"/>
    <property type="project" value="UniProtKB-EC"/>
</dbReference>
<keyword evidence="3" id="KW-0479">Metal-binding</keyword>
<sequence>MKLSKDKNMGIGNVLSNDKRGMIELGAEKKVGWDEVTHGMVLHSFEDDATNISSQKAEDRNYAQFNSYVATVASWRVVKPVYNRDICIDCQNCWVYCPDTSIISRDKQMLGIDYDHCKGCGVCVEVCPTNPKSLLMFAELHNLEDAIASWPEKKKKEEN</sequence>
<dbReference type="EC" id="1.2.7.1" evidence="8"/>
<reference evidence="8" key="1">
    <citation type="submission" date="2015-11" db="EMBL/GenBank/DDBJ databases">
        <authorList>
            <person name="Zhang Y."/>
            <person name="Guo Z."/>
        </authorList>
    </citation>
    <scope>NUCLEOTIDE SEQUENCE</scope>
    <source>
        <strain evidence="8">BN30871</strain>
    </source>
</reference>
<dbReference type="InterPro" id="IPR011898">
    <property type="entry name" value="PorD_KorD"/>
</dbReference>
<keyword evidence="5" id="KW-0408">Iron</keyword>
<dbReference type="PANTHER" id="PTHR43724">
    <property type="entry name" value="PYRUVATE SYNTHASE SUBUNIT PORD"/>
    <property type="match status" value="1"/>
</dbReference>
<accession>A0A0S4XMB6</accession>
<name>A0A0S4XMB6_9BACT</name>
<evidence type="ECO:0000256" key="6">
    <source>
        <dbReference type="ARBA" id="ARBA00023014"/>
    </source>
</evidence>